<dbReference type="PANTHER" id="PTHR43857:SF1">
    <property type="entry name" value="YJGH FAMILY PROTEIN"/>
    <property type="match status" value="1"/>
</dbReference>
<comment type="caution">
    <text evidence="1">The sequence shown here is derived from an EMBL/GenBank/DDBJ whole genome shotgun (WGS) entry which is preliminary data.</text>
</comment>
<dbReference type="PANTHER" id="PTHR43857">
    <property type="entry name" value="BLR7761 PROTEIN"/>
    <property type="match status" value="1"/>
</dbReference>
<dbReference type="SUPFAM" id="SSF55298">
    <property type="entry name" value="YjgF-like"/>
    <property type="match status" value="1"/>
</dbReference>
<keyword evidence="2" id="KW-1185">Reference proteome</keyword>
<dbReference type="AlphaFoldDB" id="A0A841ENI3"/>
<name>A0A841ENI3_9ACTN</name>
<reference evidence="1 2" key="1">
    <citation type="submission" date="2020-08" db="EMBL/GenBank/DDBJ databases">
        <title>Sequencing the genomes of 1000 actinobacteria strains.</title>
        <authorList>
            <person name="Klenk H.-P."/>
        </authorList>
    </citation>
    <scope>NUCLEOTIDE SEQUENCE [LARGE SCALE GENOMIC DNA]</scope>
    <source>
        <strain evidence="1 2">DSM 44593</strain>
    </source>
</reference>
<dbReference type="CDD" id="cd00448">
    <property type="entry name" value="YjgF_YER057c_UK114_family"/>
    <property type="match status" value="1"/>
</dbReference>
<dbReference type="RefSeq" id="WP_184639928.1">
    <property type="nucleotide sequence ID" value="NZ_BAABKT010000018.1"/>
</dbReference>
<dbReference type="InterPro" id="IPR035959">
    <property type="entry name" value="RutC-like_sf"/>
</dbReference>
<dbReference type="InterPro" id="IPR006175">
    <property type="entry name" value="YjgF/YER057c/UK114"/>
</dbReference>
<sequence>MYTTVRNPSTLHDPAPFGYSHIATGRGDVVAVAGQYAADGSGRVLDADFDTQVDVAFARLETALHAVGLDYSHVIRLGTYVVDHDESTLMAIGRHIARRWETPPPQTLIGVASLALPGMRFEVDALAVRA</sequence>
<dbReference type="Pfam" id="PF01042">
    <property type="entry name" value="Ribonuc_L-PSP"/>
    <property type="match status" value="1"/>
</dbReference>
<dbReference type="EMBL" id="JACHLY010000002">
    <property type="protein sequence ID" value="MBB6000981.1"/>
    <property type="molecule type" value="Genomic_DNA"/>
</dbReference>
<gene>
    <name evidence="1" type="ORF">HNR25_004810</name>
</gene>
<evidence type="ECO:0000313" key="2">
    <source>
        <dbReference type="Proteomes" id="UP000578077"/>
    </source>
</evidence>
<organism evidence="1 2">
    <name type="scientific">Streptomonospora salina</name>
    <dbReference type="NCBI Taxonomy" id="104205"/>
    <lineage>
        <taxon>Bacteria</taxon>
        <taxon>Bacillati</taxon>
        <taxon>Actinomycetota</taxon>
        <taxon>Actinomycetes</taxon>
        <taxon>Streptosporangiales</taxon>
        <taxon>Nocardiopsidaceae</taxon>
        <taxon>Streptomonospora</taxon>
    </lineage>
</organism>
<proteinExistence type="predicted"/>
<accession>A0A841ENI3</accession>
<protein>
    <submittedName>
        <fullName evidence="1">Enamine deaminase RidA (YjgF/YER057c/UK114 family)</fullName>
    </submittedName>
</protein>
<evidence type="ECO:0000313" key="1">
    <source>
        <dbReference type="EMBL" id="MBB6000981.1"/>
    </source>
</evidence>
<dbReference type="Gene3D" id="3.30.1330.40">
    <property type="entry name" value="RutC-like"/>
    <property type="match status" value="1"/>
</dbReference>
<dbReference type="Proteomes" id="UP000578077">
    <property type="component" value="Unassembled WGS sequence"/>
</dbReference>